<feature type="domain" description="PAS" evidence="12">
    <location>
        <begin position="281"/>
        <end position="330"/>
    </location>
</feature>
<comment type="catalytic activity">
    <reaction evidence="1">
        <text>ATP + protein L-histidine = ADP + protein N-phospho-L-histidine.</text>
        <dbReference type="EC" id="2.7.13.3"/>
    </reaction>
</comment>
<evidence type="ECO:0000259" key="13">
    <source>
        <dbReference type="PROSITE" id="PS50113"/>
    </source>
</evidence>
<evidence type="ECO:0000256" key="2">
    <source>
        <dbReference type="ARBA" id="ARBA00004370"/>
    </source>
</evidence>
<dbReference type="InterPro" id="IPR003594">
    <property type="entry name" value="HATPase_dom"/>
</dbReference>
<keyword evidence="7" id="KW-0902">Two-component regulatory system</keyword>
<dbReference type="InterPro" id="IPR003661">
    <property type="entry name" value="HisK_dim/P_dom"/>
</dbReference>
<dbReference type="SUPFAM" id="SSF55874">
    <property type="entry name" value="ATPase domain of HSP90 chaperone/DNA topoisomerase II/histidine kinase"/>
    <property type="match status" value="1"/>
</dbReference>
<dbReference type="InterPro" id="IPR000700">
    <property type="entry name" value="PAS-assoc_C"/>
</dbReference>
<comment type="caution">
    <text evidence="15">The sequence shown here is derived from an EMBL/GenBank/DDBJ whole genome shotgun (WGS) entry which is preliminary data.</text>
</comment>
<dbReference type="InterPro" id="IPR004358">
    <property type="entry name" value="Sig_transdc_His_kin-like_C"/>
</dbReference>
<evidence type="ECO:0000256" key="3">
    <source>
        <dbReference type="ARBA" id="ARBA00012438"/>
    </source>
</evidence>
<feature type="domain" description="HAMP" evidence="14">
    <location>
        <begin position="226"/>
        <end position="279"/>
    </location>
</feature>
<keyword evidence="15" id="KW-0547">Nucleotide-binding</keyword>
<dbReference type="Pfam" id="PF00072">
    <property type="entry name" value="Response_reg"/>
    <property type="match status" value="1"/>
</dbReference>
<evidence type="ECO:0000259" key="10">
    <source>
        <dbReference type="PROSITE" id="PS50109"/>
    </source>
</evidence>
<keyword evidence="4 8" id="KW-0597">Phosphoprotein</keyword>
<dbReference type="Pfam" id="PF00512">
    <property type="entry name" value="HisKA"/>
    <property type="match status" value="1"/>
</dbReference>
<dbReference type="PANTHER" id="PTHR45339:SF1">
    <property type="entry name" value="HYBRID SIGNAL TRANSDUCTION HISTIDINE KINASE J"/>
    <property type="match status" value="1"/>
</dbReference>
<keyword evidence="6" id="KW-0418">Kinase</keyword>
<dbReference type="InterPro" id="IPR003660">
    <property type="entry name" value="HAMP_dom"/>
</dbReference>
<evidence type="ECO:0000256" key="5">
    <source>
        <dbReference type="ARBA" id="ARBA00022679"/>
    </source>
</evidence>
<evidence type="ECO:0000259" key="11">
    <source>
        <dbReference type="PROSITE" id="PS50110"/>
    </source>
</evidence>
<dbReference type="SMART" id="SM00388">
    <property type="entry name" value="HisKA"/>
    <property type="match status" value="1"/>
</dbReference>
<gene>
    <name evidence="15" type="ORF">PJF56_09545</name>
</gene>
<dbReference type="InterPro" id="IPR036890">
    <property type="entry name" value="HATPase_C_sf"/>
</dbReference>
<protein>
    <recommendedName>
        <fullName evidence="3">histidine kinase</fullName>
        <ecNumber evidence="3">2.7.13.3</ecNumber>
    </recommendedName>
</protein>
<sequence>MKYISKLRSLKIPLQVVLIVPFVVQLVAVVGLVEYFAYQTSRASVDHLADRLLVNTSREIRREIDDYMDISQESLKGYQGKLNTFLRELNFSEAGQSLILESSGEVVATSTEETFFIELEPGEPQSLKVTESENRRTQAIALALQEHFSPLSKLQDAQTLDLTIEDRNEFVRITPYSDKSGLDWLIVVSIPESDFMAEIYANTNRTLKLSAIALIIAMATGILTSRTIATPIQRLSEESIALAERRWEPFMGTKSAIAEISLLSDSFDRTAEQLQNALEASEEKFATIFRTSPDPIAIVNLPDGKMIEANQRQMEFLGYSRDEVIGYTTLDLQLWGNLSDREQFLNILKSEGSVSNLEVPIQVKSGAIKTVLVSAELCQIQDETYILVVTKDITQRKRLELEIQASEQKLKRIFNSVSGAITYLQVYPDRTWTINQVSEGSEIISGYHPSELISDPYFWISRTYPGDWSRIEEPLFTDIFAEQMGVYEYRIYDKSGQTRWISQTHSSTWDEQQQCWHVTLISLDISDRKQLELELQQAKEAAESANQAKSTFLANMSHELRTPLNSILGYPQLLINSPSLSKRDREFVKIIEDSGEYLLSLINQVLDISKIEAGHITFEPSNFQLASLLENLEVMFVQKAHKKELDLNINRQPDVPDILNTDEIKLQQILVNLLNNAIKFTDRGSVTLTIQLSSRDSNHLEFKVSDTGVGIAPEEIKNLFEAFVQTQSGKNTQEGTGLGLTISQKFARLLGGELTVESELGKGTTFKFDIPIAQESSVCDLQSTHSDKPVSLAPDQPQYRILVVDDNPMNRQLLVTLLKNWGFEVAEATDGEQAIVQCQTWQPDLIFMDIRMPKLNGDRATEIIRQQMPDSRVVIIAVTASAFSENRSKFLGLGCNAFIGKPFKKEQIISTLEQYLNAKFISPSSSQDSTAVTPSLTLEQLQNLPQTWKKNFCQAILEGDIDYMLQLIIELEDRDRSLAKTLEALTGSFQFDQLSQLVQQIDQADRI</sequence>
<comment type="subcellular location">
    <subcellularLocation>
        <location evidence="2">Membrane</location>
    </subcellularLocation>
</comment>
<feature type="transmembrane region" description="Helical" evidence="9">
    <location>
        <begin position="12"/>
        <end position="38"/>
    </location>
</feature>
<dbReference type="Gene3D" id="3.30.565.10">
    <property type="entry name" value="Histidine kinase-like ATPase, C-terminal domain"/>
    <property type="match status" value="1"/>
</dbReference>
<evidence type="ECO:0000313" key="16">
    <source>
        <dbReference type="Proteomes" id="UP001231370"/>
    </source>
</evidence>
<dbReference type="Gene3D" id="3.30.450.20">
    <property type="entry name" value="PAS domain"/>
    <property type="match status" value="3"/>
</dbReference>
<dbReference type="CDD" id="cd16922">
    <property type="entry name" value="HATPase_EvgS-ArcB-TorS-like"/>
    <property type="match status" value="1"/>
</dbReference>
<dbReference type="PROSITE" id="PS50113">
    <property type="entry name" value="PAC"/>
    <property type="match status" value="1"/>
</dbReference>
<dbReference type="InterPro" id="IPR011006">
    <property type="entry name" value="CheY-like_superfamily"/>
</dbReference>
<evidence type="ECO:0000259" key="14">
    <source>
        <dbReference type="PROSITE" id="PS50885"/>
    </source>
</evidence>
<feature type="domain" description="PAC" evidence="13">
    <location>
        <begin position="485"/>
        <end position="537"/>
    </location>
</feature>
<dbReference type="SMART" id="SM00448">
    <property type="entry name" value="REC"/>
    <property type="match status" value="1"/>
</dbReference>
<dbReference type="SUPFAM" id="SSF55785">
    <property type="entry name" value="PYP-like sensor domain (PAS domain)"/>
    <property type="match status" value="2"/>
</dbReference>
<evidence type="ECO:0000256" key="1">
    <source>
        <dbReference type="ARBA" id="ARBA00000085"/>
    </source>
</evidence>
<dbReference type="InterPro" id="IPR001789">
    <property type="entry name" value="Sig_transdc_resp-reg_receiver"/>
</dbReference>
<keyword evidence="9" id="KW-1133">Transmembrane helix</keyword>
<dbReference type="PANTHER" id="PTHR45339">
    <property type="entry name" value="HYBRID SIGNAL TRANSDUCTION HISTIDINE KINASE J"/>
    <property type="match status" value="1"/>
</dbReference>
<keyword evidence="5" id="KW-0808">Transferase</keyword>
<organism evidence="15 16">
    <name type="scientific">Roseofilum halophilum BLCC-M91</name>
    <dbReference type="NCBI Taxonomy" id="3022259"/>
    <lineage>
        <taxon>Bacteria</taxon>
        <taxon>Bacillati</taxon>
        <taxon>Cyanobacteriota</taxon>
        <taxon>Cyanophyceae</taxon>
        <taxon>Desertifilales</taxon>
        <taxon>Desertifilaceae</taxon>
        <taxon>Roseofilum</taxon>
        <taxon>Roseofilum halophilum</taxon>
    </lineage>
</organism>
<dbReference type="EMBL" id="JAQPOK010000076">
    <property type="protein sequence ID" value="MDJ1179108.1"/>
    <property type="molecule type" value="Genomic_DNA"/>
</dbReference>
<name>A0ABT7BLD4_9CYAN</name>
<dbReference type="Gene3D" id="1.10.287.130">
    <property type="match status" value="1"/>
</dbReference>
<dbReference type="SMART" id="SM00091">
    <property type="entry name" value="PAS"/>
    <property type="match status" value="2"/>
</dbReference>
<dbReference type="PROSITE" id="PS50110">
    <property type="entry name" value="RESPONSE_REGULATORY"/>
    <property type="match status" value="1"/>
</dbReference>
<dbReference type="NCBIfam" id="TIGR00229">
    <property type="entry name" value="sensory_box"/>
    <property type="match status" value="2"/>
</dbReference>
<dbReference type="Proteomes" id="UP001231370">
    <property type="component" value="Unassembled WGS sequence"/>
</dbReference>
<reference evidence="15 16" key="1">
    <citation type="submission" date="2023-01" db="EMBL/GenBank/DDBJ databases">
        <title>Novel diversity within Roseofilum (Cyanobacteria; Desertifilaceae) from marine benthic mats with descriptions of four novel species.</title>
        <authorList>
            <person name="Wang Y."/>
            <person name="Berthold D.E."/>
            <person name="Hu J."/>
            <person name="Lefler F.W."/>
            <person name="Laughinghouse H.D. IV."/>
        </authorList>
    </citation>
    <scope>NUCLEOTIDE SEQUENCE [LARGE SCALE GENOMIC DNA]</scope>
    <source>
        <strain evidence="15 16">BLCC-M91</strain>
    </source>
</reference>
<evidence type="ECO:0000256" key="4">
    <source>
        <dbReference type="ARBA" id="ARBA00022553"/>
    </source>
</evidence>
<dbReference type="PRINTS" id="PR00344">
    <property type="entry name" value="BCTRLSENSOR"/>
</dbReference>
<dbReference type="SMART" id="SM00387">
    <property type="entry name" value="HATPase_c"/>
    <property type="match status" value="1"/>
</dbReference>
<keyword evidence="15" id="KW-0067">ATP-binding</keyword>
<feature type="domain" description="Response regulatory" evidence="11">
    <location>
        <begin position="800"/>
        <end position="916"/>
    </location>
</feature>
<keyword evidence="9" id="KW-0812">Transmembrane</keyword>
<evidence type="ECO:0000313" key="15">
    <source>
        <dbReference type="EMBL" id="MDJ1179108.1"/>
    </source>
</evidence>
<feature type="domain" description="Histidine kinase" evidence="10">
    <location>
        <begin position="555"/>
        <end position="774"/>
    </location>
</feature>
<dbReference type="EC" id="2.7.13.3" evidence="3"/>
<dbReference type="Pfam" id="PF08447">
    <property type="entry name" value="PAS_3"/>
    <property type="match status" value="1"/>
</dbReference>
<dbReference type="InterPro" id="IPR013655">
    <property type="entry name" value="PAS_fold_3"/>
</dbReference>
<dbReference type="Pfam" id="PF02518">
    <property type="entry name" value="HATPase_c"/>
    <property type="match status" value="1"/>
</dbReference>
<dbReference type="Gene3D" id="3.40.50.2300">
    <property type="match status" value="1"/>
</dbReference>
<dbReference type="CDD" id="cd00130">
    <property type="entry name" value="PAS"/>
    <property type="match status" value="2"/>
</dbReference>
<dbReference type="CDD" id="cd00082">
    <property type="entry name" value="HisKA"/>
    <property type="match status" value="1"/>
</dbReference>
<dbReference type="SUPFAM" id="SSF47384">
    <property type="entry name" value="Homodimeric domain of signal transducing histidine kinase"/>
    <property type="match status" value="1"/>
</dbReference>
<keyword evidence="9" id="KW-0472">Membrane</keyword>
<evidence type="ECO:0000256" key="7">
    <source>
        <dbReference type="ARBA" id="ARBA00023012"/>
    </source>
</evidence>
<dbReference type="CDD" id="cd17546">
    <property type="entry name" value="REC_hyHK_CKI1_RcsC-like"/>
    <property type="match status" value="1"/>
</dbReference>
<evidence type="ECO:0000256" key="9">
    <source>
        <dbReference type="SAM" id="Phobius"/>
    </source>
</evidence>
<keyword evidence="16" id="KW-1185">Reference proteome</keyword>
<dbReference type="RefSeq" id="WP_283762419.1">
    <property type="nucleotide sequence ID" value="NZ_JAQPOK010000076.1"/>
</dbReference>
<dbReference type="InterPro" id="IPR035965">
    <property type="entry name" value="PAS-like_dom_sf"/>
</dbReference>
<dbReference type="Pfam" id="PF13426">
    <property type="entry name" value="PAS_9"/>
    <property type="match status" value="1"/>
</dbReference>
<proteinExistence type="predicted"/>
<dbReference type="GO" id="GO:0005524">
    <property type="term" value="F:ATP binding"/>
    <property type="evidence" value="ECO:0007669"/>
    <property type="project" value="UniProtKB-KW"/>
</dbReference>
<dbReference type="PROSITE" id="PS50885">
    <property type="entry name" value="HAMP"/>
    <property type="match status" value="1"/>
</dbReference>
<accession>A0ABT7BLD4</accession>
<dbReference type="PROSITE" id="PS50112">
    <property type="entry name" value="PAS"/>
    <property type="match status" value="1"/>
</dbReference>
<evidence type="ECO:0000256" key="6">
    <source>
        <dbReference type="ARBA" id="ARBA00022777"/>
    </source>
</evidence>
<dbReference type="SUPFAM" id="SSF52172">
    <property type="entry name" value="CheY-like"/>
    <property type="match status" value="1"/>
</dbReference>
<evidence type="ECO:0000259" key="12">
    <source>
        <dbReference type="PROSITE" id="PS50112"/>
    </source>
</evidence>
<feature type="modified residue" description="4-aspartylphosphate" evidence="8">
    <location>
        <position position="849"/>
    </location>
</feature>
<dbReference type="InterPro" id="IPR036097">
    <property type="entry name" value="HisK_dim/P_sf"/>
</dbReference>
<dbReference type="PROSITE" id="PS50109">
    <property type="entry name" value="HIS_KIN"/>
    <property type="match status" value="1"/>
</dbReference>
<dbReference type="InterPro" id="IPR005467">
    <property type="entry name" value="His_kinase_dom"/>
</dbReference>
<evidence type="ECO:0000256" key="8">
    <source>
        <dbReference type="PROSITE-ProRule" id="PRU00169"/>
    </source>
</evidence>
<dbReference type="InterPro" id="IPR000014">
    <property type="entry name" value="PAS"/>
</dbReference>